<evidence type="ECO:0000313" key="1">
    <source>
        <dbReference type="EMBL" id="TXC73296.1"/>
    </source>
</evidence>
<reference evidence="1 2" key="1">
    <citation type="submission" date="2019-08" db="EMBL/GenBank/DDBJ databases">
        <title>Sphingorhabdus soil sp. nov., isolated from arctic soil.</title>
        <authorList>
            <person name="Liu Y."/>
        </authorList>
    </citation>
    <scope>NUCLEOTIDE SEQUENCE [LARGE SCALE GENOMIC DNA]</scope>
    <source>
        <strain evidence="1 2">D-2Q-5-6</strain>
    </source>
</reference>
<evidence type="ECO:0000313" key="2">
    <source>
        <dbReference type="Proteomes" id="UP000321129"/>
    </source>
</evidence>
<organism evidence="1 2">
    <name type="scientific">Flavisphingopyxis soli</name>
    <dbReference type="NCBI Taxonomy" id="2601267"/>
    <lineage>
        <taxon>Bacteria</taxon>
        <taxon>Pseudomonadati</taxon>
        <taxon>Pseudomonadota</taxon>
        <taxon>Alphaproteobacteria</taxon>
        <taxon>Sphingomonadales</taxon>
        <taxon>Sphingopyxidaceae</taxon>
        <taxon>Flavisphingopyxis</taxon>
    </lineage>
</organism>
<sequence length="257" mass="29110">MDRKAIEARLTCPEQLDYGIYLNCDRLLACQKPFEDLVNGDELQFMIVHQVEELWMKLMAASLLDADEAMAAGDALLALTLLRRVHVIQRLMTAQLDLIETMSPKAYQQIRLNLGNGSGQESPGFRVLLEMPPHLWATYKKRYLDGAGRSVRDVYDTGYNHDEAYVLAEALIEFDEQFQKFRSSHILLVNRSIGLGSVSIKGRSVDLLTAGARHRFFPDLWQVRGEMTDEWGSEYGRKRDSLSDLEAGRRAPGHGHG</sequence>
<protein>
    <submittedName>
        <fullName evidence="1">Tryptophan 2,3-dioxygenase</fullName>
    </submittedName>
</protein>
<dbReference type="SUPFAM" id="SSF140959">
    <property type="entry name" value="Indolic compounds 2,3-dioxygenase-like"/>
    <property type="match status" value="1"/>
</dbReference>
<keyword evidence="2" id="KW-1185">Reference proteome</keyword>
<dbReference type="GO" id="GO:0019442">
    <property type="term" value="P:L-tryptophan catabolic process to acetyl-CoA"/>
    <property type="evidence" value="ECO:0007669"/>
    <property type="project" value="TreeGrafter"/>
</dbReference>
<keyword evidence="1" id="KW-0223">Dioxygenase</keyword>
<gene>
    <name evidence="1" type="ORF">FSZ31_00575</name>
</gene>
<dbReference type="AlphaFoldDB" id="A0A5C6UMH4"/>
<accession>A0A5C6UMH4</accession>
<dbReference type="Pfam" id="PF03301">
    <property type="entry name" value="Trp_dioxygenase"/>
    <property type="match status" value="1"/>
</dbReference>
<dbReference type="OrthoDB" id="9776847at2"/>
<dbReference type="GO" id="GO:0019441">
    <property type="term" value="P:L-tryptophan catabolic process to kynurenine"/>
    <property type="evidence" value="ECO:0007669"/>
    <property type="project" value="InterPro"/>
</dbReference>
<comment type="caution">
    <text evidence="1">The sequence shown here is derived from an EMBL/GenBank/DDBJ whole genome shotgun (WGS) entry which is preliminary data.</text>
</comment>
<name>A0A5C6UMH4_9SPHN</name>
<dbReference type="InterPro" id="IPR004981">
    <property type="entry name" value="Trp_2_3_dOase"/>
</dbReference>
<dbReference type="GO" id="GO:0004833">
    <property type="term" value="F:L-tryptophan 2,3-dioxygenase activity"/>
    <property type="evidence" value="ECO:0007669"/>
    <property type="project" value="InterPro"/>
</dbReference>
<keyword evidence="1" id="KW-0560">Oxidoreductase</keyword>
<dbReference type="EMBL" id="VOPY01000001">
    <property type="protein sequence ID" value="TXC73296.1"/>
    <property type="molecule type" value="Genomic_DNA"/>
</dbReference>
<dbReference type="Proteomes" id="UP000321129">
    <property type="component" value="Unassembled WGS sequence"/>
</dbReference>
<proteinExistence type="predicted"/>
<dbReference type="InterPro" id="IPR037217">
    <property type="entry name" value="Trp/Indoleamine_2_3_dOase-like"/>
</dbReference>
<dbReference type="GO" id="GO:0020037">
    <property type="term" value="F:heme binding"/>
    <property type="evidence" value="ECO:0007669"/>
    <property type="project" value="InterPro"/>
</dbReference>
<dbReference type="RefSeq" id="WP_147121134.1">
    <property type="nucleotide sequence ID" value="NZ_VOPY01000001.1"/>
</dbReference>
<dbReference type="PANTHER" id="PTHR10138">
    <property type="entry name" value="TRYPTOPHAN 2,3-DIOXYGENASE"/>
    <property type="match status" value="1"/>
</dbReference>
<dbReference type="Gene3D" id="1.20.58.480">
    <property type="match status" value="2"/>
</dbReference>
<dbReference type="GO" id="GO:0046872">
    <property type="term" value="F:metal ion binding"/>
    <property type="evidence" value="ECO:0007669"/>
    <property type="project" value="InterPro"/>
</dbReference>
<dbReference type="PANTHER" id="PTHR10138:SF0">
    <property type="entry name" value="TRYPTOPHAN 2,3-DIOXYGENASE"/>
    <property type="match status" value="1"/>
</dbReference>